<feature type="compositionally biased region" description="Basic and acidic residues" evidence="1">
    <location>
        <begin position="1298"/>
        <end position="1314"/>
    </location>
</feature>
<feature type="compositionally biased region" description="Low complexity" evidence="1">
    <location>
        <begin position="527"/>
        <end position="552"/>
    </location>
</feature>
<feature type="compositionally biased region" description="Basic residues" evidence="1">
    <location>
        <begin position="404"/>
        <end position="416"/>
    </location>
</feature>
<feature type="region of interest" description="Disordered" evidence="1">
    <location>
        <begin position="1115"/>
        <end position="1138"/>
    </location>
</feature>
<feature type="region of interest" description="Disordered" evidence="1">
    <location>
        <begin position="522"/>
        <end position="561"/>
    </location>
</feature>
<feature type="compositionally biased region" description="Basic and acidic residues" evidence="1">
    <location>
        <begin position="347"/>
        <end position="379"/>
    </location>
</feature>
<reference evidence="4" key="2">
    <citation type="journal article" date="2020" name="Data Brief">
        <title>Transcriptome dataset of Babesia bovis life stages within vertebrate and invertebrate hosts.</title>
        <authorList>
            <person name="Ueti M.W."/>
            <person name="Johnson W.C."/>
            <person name="Kappmeyer L.S."/>
            <person name="Herndon D.R."/>
            <person name="Mousel M.R."/>
            <person name="Reif K.E."/>
            <person name="Taus N.S."/>
            <person name="Ifeonu O.O."/>
            <person name="Silva J.C."/>
            <person name="Suarez C.E."/>
            <person name="Brayton K.A."/>
        </authorList>
    </citation>
    <scope>NUCLEOTIDE SEQUENCE [LARGE SCALE GENOMIC DNA]</scope>
</reference>
<gene>
    <name evidence="3" type="ORF">BBOV_IV007260</name>
</gene>
<dbReference type="EMBL" id="AAXT01000002">
    <property type="protein sequence ID" value="EDO07082.1"/>
    <property type="molecule type" value="Genomic_DNA"/>
</dbReference>
<feature type="region of interest" description="Disordered" evidence="1">
    <location>
        <begin position="307"/>
        <end position="451"/>
    </location>
</feature>
<evidence type="ECO:0000256" key="1">
    <source>
        <dbReference type="SAM" id="MobiDB-lite"/>
    </source>
</evidence>
<feature type="compositionally biased region" description="Basic and acidic residues" evidence="1">
    <location>
        <begin position="582"/>
        <end position="597"/>
    </location>
</feature>
<feature type="compositionally biased region" description="Polar residues" evidence="1">
    <location>
        <begin position="1331"/>
        <end position="1383"/>
    </location>
</feature>
<name>A7ARB3_BABBO</name>
<feature type="region of interest" description="Disordered" evidence="1">
    <location>
        <begin position="1546"/>
        <end position="1567"/>
    </location>
</feature>
<dbReference type="RefSeq" id="XP_001610650.1">
    <property type="nucleotide sequence ID" value="XM_001610600.1"/>
</dbReference>
<protein>
    <submittedName>
        <fullName evidence="3">Uncharacterized protein</fullName>
    </submittedName>
</protein>
<evidence type="ECO:0000313" key="4">
    <source>
        <dbReference type="Proteomes" id="UP000002173"/>
    </source>
</evidence>
<feature type="compositionally biased region" description="Acidic residues" evidence="1">
    <location>
        <begin position="429"/>
        <end position="447"/>
    </location>
</feature>
<feature type="compositionally biased region" description="Polar residues" evidence="1">
    <location>
        <begin position="674"/>
        <end position="688"/>
    </location>
</feature>
<organism evidence="3 4">
    <name type="scientific">Babesia bovis</name>
    <dbReference type="NCBI Taxonomy" id="5865"/>
    <lineage>
        <taxon>Eukaryota</taxon>
        <taxon>Sar</taxon>
        <taxon>Alveolata</taxon>
        <taxon>Apicomplexa</taxon>
        <taxon>Aconoidasida</taxon>
        <taxon>Piroplasmida</taxon>
        <taxon>Babesiidae</taxon>
        <taxon>Babesia</taxon>
    </lineage>
</organism>
<feature type="compositionally biased region" description="Polar residues" evidence="1">
    <location>
        <begin position="1422"/>
        <end position="1433"/>
    </location>
</feature>
<feature type="chain" id="PRO_5002706179" evidence="2">
    <location>
        <begin position="24"/>
        <end position="1759"/>
    </location>
</feature>
<feature type="compositionally biased region" description="Polar residues" evidence="1">
    <location>
        <begin position="629"/>
        <end position="647"/>
    </location>
</feature>
<dbReference type="KEGG" id="bbo:BBOV_IV007260"/>
<feature type="signal peptide" evidence="2">
    <location>
        <begin position="1"/>
        <end position="23"/>
    </location>
</feature>
<feature type="region of interest" description="Disordered" evidence="1">
    <location>
        <begin position="577"/>
        <end position="613"/>
    </location>
</feature>
<comment type="caution">
    <text evidence="3">The sequence shown here is derived from an EMBL/GenBank/DDBJ whole genome shotgun (WGS) entry which is preliminary data.</text>
</comment>
<dbReference type="InParanoid" id="A7ARB3"/>
<feature type="region of interest" description="Disordered" evidence="1">
    <location>
        <begin position="629"/>
        <end position="688"/>
    </location>
</feature>
<feature type="region of interest" description="Disordered" evidence="1">
    <location>
        <begin position="1281"/>
        <end position="1434"/>
    </location>
</feature>
<feature type="compositionally biased region" description="Polar residues" evidence="1">
    <location>
        <begin position="1118"/>
        <end position="1127"/>
    </location>
</feature>
<feature type="compositionally biased region" description="Low complexity" evidence="1">
    <location>
        <begin position="394"/>
        <end position="403"/>
    </location>
</feature>
<dbReference type="VEuPathDB" id="PiroplasmaDB:BBOV_IV007260"/>
<dbReference type="OMA" id="CENCDIN"/>
<dbReference type="GeneID" id="5478884"/>
<dbReference type="Proteomes" id="UP000002173">
    <property type="component" value="Unassembled WGS sequence"/>
</dbReference>
<accession>A7ARB3</accession>
<sequence>MVSFVYIIITLLIEFINVPIESAAAGFNENLGLRIGAGTFGGTYSNDGAGYSGYSAFGQTGLQGEMPVALYPDDLQKMKAKSETPAKKRIRKQPYIDTSNALHDDYLSYKNTISTPPKTVDAYTAPTYNSYGYSSPTYPSTDYSMQGNASSYTPSAPQTVERPLIVDLPDTLLQQSNGNASAPSIINVAQPSAKEPMVVMPIGTNQAAAATKTPAVDNDVINRELKALNIPYQIPANEKSTVAPTPLPAAPVIIADTASLKPAETNNNIKATGNAMVLDFNVSKGQASVEPRFHLTIKCENCAMDKDQGAAKSNSGISEKPNGEQGDMDPPTGEHHGHHHHHHHHHHDSDNDSKDSNAKSKDDQPSKTDESSKETEASKNETSNTYEEPDKPTPKNNKTATNSNKKKSRGKKKGFFKKIVEHIIPPQNVDEEETKSNDEEAAADADEDRTSFIELGSGTKVSIKDRLYDSISLNLPVTGIGGVEERDTEYPSSPTVLEDPEEFGRQGSLRALRDIDAFTSLLETSEEVTTPPTGETATQPTEEIPTPPAEESTAQEDNSPIAKFFSNLWNTITGWFTSSSEPEVKDDSGNDDAKKASDSAVVDATQNKDAADLTDTKSEAYVKATANINTNNDGSIFSDQTNDTSIDPSYPLPITPNTTESPNSITNDGKDSRGTTTVNVESKETTTPISNTAESKDLITQVSTESKDPDMSKLTVISKVSSVVPKNDNEYSSKKTKRKNRLRRIGVVNGVQEDTITVSGLSLIEKQAEKSIDMNIQNVDNASFLESKERPIDNTYRHNGFTGFFSNMFNTILGWFQPAINTTKDDTTTNETREMTTNNGTTLDSSKQAELTAPLDKSLPTKSETEEADNKGVISELTPSYNEEKRIGNLPLKQNFATINEIKDVSESAPEFSFIQMDDEYHRRGLLRRFWDKLGSLYKRSRRNKYKVIKVPTGETDSMDIDFNPKKYLGKFKKYNKRVESLRGPSFLETSDNDSIKDALLDGNKDTETLPSSLETIYNDKLKDLSIVTELNDQIDDKDSAVGGIISSPLSKSEATDVITGLAPLDKGDKAMVLDDAIQTADDIKNANGALYVVNESSDGDDLIIIKDENVKGKKTSKNGLDSSTAMKESMAQKNEKRPIVDKPKREAFLKFVDQMASAIEYLFNTDTTPVSSGILGDMVSDDTQEEQPKKIAKNKKGAAEVTIRRKVETPVFVADQLPEEKGFDSTMKDMEVLNDIDTNLHDIVDGKLSKLLNGDKTNVDKLLYYLPTLADALNDSINETDLSSETSKEIVNSEINTNKKEGNKELYTKDSDYMTKTGSNDSESSKSTKEQTLLQDNSDSTKGTSIASSKTISENVDTLEPKSNVSNDGPTLSDTSVQANKTLTKESAKKSKSLRGSILNEEELNKATGTTNSKSSEKDININQRDVSSNKEASTKIEKKEVISELNSMYEGKKDDVVQVMTSNDLKDSLASEVAKPDGSVTTKQDLLSVSTEKALTPLPTVKEGNVETLKNMNEMVTKEITLSDGMNTDTLPIATDAVNNPGLSEQSVKSTVDPAFNDSSPSTKDMISDTANYTADDYNAKGQRSSTPNVEPIGIDSITDTTLQQEVQDNIKNASREATQSIMEQKSTNNETLIKGIADAATDGKQLKSKNKNSSKNTTQQPIVVIVNANSNADPGKKVETGDNEATDDVLAKLVLEIAKKEIKRQKNNNINYATAGDVPLNGMLKEDKVLDMEDGFGDESLKKHMVGYLRQFVNTA</sequence>
<feature type="region of interest" description="Disordered" evidence="1">
    <location>
        <begin position="824"/>
        <end position="871"/>
    </location>
</feature>
<proteinExistence type="predicted"/>
<feature type="compositionally biased region" description="Basic and acidic residues" evidence="1">
    <location>
        <begin position="824"/>
        <end position="834"/>
    </location>
</feature>
<reference evidence="4" key="3">
    <citation type="journal article" date="2021" name="Int. J. Parasitol.">
        <title>Comparative analysis of gene expression between Babesia bovis blood stages and kinetes allowed by improved genome annotation.</title>
        <authorList>
            <person name="Ueti M.W."/>
            <person name="Johnson W.C."/>
            <person name="Kappmeyer L.S."/>
            <person name="Herndon D.R."/>
            <person name="Mousel M.R."/>
            <person name="Reif K.E."/>
            <person name="Taus N.S."/>
            <person name="Ifeonu O.O."/>
            <person name="Silva J.C."/>
            <person name="Suarez C.E."/>
            <person name="Brayton K.A."/>
        </authorList>
    </citation>
    <scope>NUCLEOTIDE SEQUENCE [LARGE SCALE GENOMIC DNA]</scope>
</reference>
<feature type="compositionally biased region" description="Polar residues" evidence="1">
    <location>
        <begin position="1281"/>
        <end position="1297"/>
    </location>
</feature>
<keyword evidence="4" id="KW-1185">Reference proteome</keyword>
<feature type="region of interest" description="Disordered" evidence="1">
    <location>
        <begin position="482"/>
        <end position="504"/>
    </location>
</feature>
<keyword evidence="2" id="KW-0732">Signal</keyword>
<feature type="compositionally biased region" description="Polar residues" evidence="1">
    <location>
        <begin position="655"/>
        <end position="667"/>
    </location>
</feature>
<evidence type="ECO:0000256" key="2">
    <source>
        <dbReference type="SAM" id="SignalP"/>
    </source>
</evidence>
<evidence type="ECO:0000313" key="3">
    <source>
        <dbReference type="EMBL" id="EDO07082.1"/>
    </source>
</evidence>
<feature type="compositionally biased region" description="Basic residues" evidence="1">
    <location>
        <begin position="336"/>
        <end position="346"/>
    </location>
</feature>
<reference evidence="3 4" key="1">
    <citation type="journal article" date="2007" name="PLoS Pathog.">
        <title>Genome sequence of Babesia bovis and comparative analysis of apicomplexan hemoprotozoa.</title>
        <authorList>
            <person name="Brayton K.A."/>
            <person name="Lau A.O.T."/>
            <person name="Herndon D.R."/>
            <person name="Hannick L."/>
            <person name="Kappmeyer L.S."/>
            <person name="Berens S.J."/>
            <person name="Bidwell S.L."/>
            <person name="Brown W.C."/>
            <person name="Crabtree J."/>
            <person name="Fadrosh D."/>
            <person name="Feldblum T."/>
            <person name="Forberger H.A."/>
            <person name="Haas B.J."/>
            <person name="Howell J.M."/>
            <person name="Khouri H."/>
            <person name="Koo H."/>
            <person name="Mann D.J."/>
            <person name="Norimine J."/>
            <person name="Paulsen I.T."/>
            <person name="Radune D."/>
            <person name="Ren Q."/>
            <person name="Smith R.K. Jr."/>
            <person name="Suarez C.E."/>
            <person name="White O."/>
            <person name="Wortman J.R."/>
            <person name="Knowles D.P. Jr."/>
            <person name="McElwain T.F."/>
            <person name="Nene V.M."/>
        </authorList>
    </citation>
    <scope>NUCLEOTIDE SEQUENCE [LARGE SCALE GENOMIC DNA]</scope>
    <source>
        <strain evidence="3">T2Bo</strain>
    </source>
</reference>